<name>A0AAD8ACL6_DIPPU</name>
<reference evidence="3" key="2">
    <citation type="submission" date="2023-05" db="EMBL/GenBank/DDBJ databases">
        <authorList>
            <person name="Fouks B."/>
        </authorList>
    </citation>
    <scope>NUCLEOTIDE SEQUENCE</scope>
    <source>
        <strain evidence="3">Stay&amp;Tobe</strain>
        <tissue evidence="3">Testes</tissue>
    </source>
</reference>
<comment type="caution">
    <text evidence="3">The sequence shown here is derived from an EMBL/GenBank/DDBJ whole genome shotgun (WGS) entry which is preliminary data.</text>
</comment>
<dbReference type="GO" id="GO:0007018">
    <property type="term" value="P:microtubule-based movement"/>
    <property type="evidence" value="ECO:0007669"/>
    <property type="project" value="InterPro"/>
</dbReference>
<comment type="similarity">
    <text evidence="1">Belongs to the dynein heavy chain family.</text>
</comment>
<dbReference type="Pfam" id="PF12780">
    <property type="entry name" value="AAA_8"/>
    <property type="match status" value="1"/>
</dbReference>
<feature type="non-terminal residue" evidence="3">
    <location>
        <position position="63"/>
    </location>
</feature>
<organism evidence="3 4">
    <name type="scientific">Diploptera punctata</name>
    <name type="common">Pacific beetle cockroach</name>
    <dbReference type="NCBI Taxonomy" id="6984"/>
    <lineage>
        <taxon>Eukaryota</taxon>
        <taxon>Metazoa</taxon>
        <taxon>Ecdysozoa</taxon>
        <taxon>Arthropoda</taxon>
        <taxon>Hexapoda</taxon>
        <taxon>Insecta</taxon>
        <taxon>Pterygota</taxon>
        <taxon>Neoptera</taxon>
        <taxon>Polyneoptera</taxon>
        <taxon>Dictyoptera</taxon>
        <taxon>Blattodea</taxon>
        <taxon>Blaberoidea</taxon>
        <taxon>Blaberidae</taxon>
        <taxon>Diplopterinae</taxon>
        <taxon>Diploptera</taxon>
    </lineage>
</organism>
<dbReference type="PANTHER" id="PTHR22878">
    <property type="entry name" value="DYNEIN HEAVY CHAIN 6, AXONEMAL-LIKE-RELATED"/>
    <property type="match status" value="1"/>
</dbReference>
<evidence type="ECO:0000313" key="3">
    <source>
        <dbReference type="EMBL" id="KAJ9596600.1"/>
    </source>
</evidence>
<feature type="domain" description="Dynein heavy chain AAA module D4" evidence="2">
    <location>
        <begin position="3"/>
        <end position="63"/>
    </location>
</feature>
<reference evidence="3" key="1">
    <citation type="journal article" date="2023" name="IScience">
        <title>Live-bearing cockroach genome reveals convergent evolutionary mechanisms linked to viviparity in insects and beyond.</title>
        <authorList>
            <person name="Fouks B."/>
            <person name="Harrison M.C."/>
            <person name="Mikhailova A.A."/>
            <person name="Marchal E."/>
            <person name="English S."/>
            <person name="Carruthers M."/>
            <person name="Jennings E.C."/>
            <person name="Chiamaka E.L."/>
            <person name="Frigard R.A."/>
            <person name="Pippel M."/>
            <person name="Attardo G.M."/>
            <person name="Benoit J.B."/>
            <person name="Bornberg-Bauer E."/>
            <person name="Tobe S.S."/>
        </authorList>
    </citation>
    <scope>NUCLEOTIDE SEQUENCE</scope>
    <source>
        <strain evidence="3">Stay&amp;Tobe</strain>
    </source>
</reference>
<dbReference type="InterPro" id="IPR024317">
    <property type="entry name" value="Dynein_heavy_chain_D4_dom"/>
</dbReference>
<dbReference type="InterPro" id="IPR027417">
    <property type="entry name" value="P-loop_NTPase"/>
</dbReference>
<evidence type="ECO:0000256" key="1">
    <source>
        <dbReference type="ARBA" id="ARBA00008887"/>
    </source>
</evidence>
<keyword evidence="4" id="KW-1185">Reference proteome</keyword>
<evidence type="ECO:0000313" key="4">
    <source>
        <dbReference type="Proteomes" id="UP001233999"/>
    </source>
</evidence>
<dbReference type="InterPro" id="IPR026983">
    <property type="entry name" value="DHC"/>
</dbReference>
<feature type="non-terminal residue" evidence="3">
    <location>
        <position position="1"/>
    </location>
</feature>
<dbReference type="GO" id="GO:0045505">
    <property type="term" value="F:dynein intermediate chain binding"/>
    <property type="evidence" value="ECO:0007669"/>
    <property type="project" value="InterPro"/>
</dbReference>
<evidence type="ECO:0000259" key="2">
    <source>
        <dbReference type="Pfam" id="PF12780"/>
    </source>
</evidence>
<gene>
    <name evidence="3" type="ORF">L9F63_012359</name>
</gene>
<dbReference type="Proteomes" id="UP001233999">
    <property type="component" value="Unassembled WGS sequence"/>
</dbReference>
<dbReference type="GO" id="GO:0030286">
    <property type="term" value="C:dynein complex"/>
    <property type="evidence" value="ECO:0007669"/>
    <property type="project" value="InterPro"/>
</dbReference>
<dbReference type="GO" id="GO:0051959">
    <property type="term" value="F:dynein light intermediate chain binding"/>
    <property type="evidence" value="ECO:0007669"/>
    <property type="project" value="InterPro"/>
</dbReference>
<accession>A0AAD8ACL6</accession>
<protein>
    <recommendedName>
        <fullName evidence="2">Dynein heavy chain AAA module D4 domain-containing protein</fullName>
    </recommendedName>
</protein>
<dbReference type="PANTHER" id="PTHR22878:SF70">
    <property type="entry name" value="DYNEIN HEAVY CHAIN 2, AXONEMAL"/>
    <property type="match status" value="1"/>
</dbReference>
<dbReference type="AlphaFoldDB" id="A0AAD8ACL6"/>
<sequence>QLEFREDLKKVLKEAGGRGRSTVLLISEAQIKYEIFLMDVESLLNSGEVPNLFAKEEMQEIIE</sequence>
<dbReference type="Gene3D" id="3.40.50.300">
    <property type="entry name" value="P-loop containing nucleotide triphosphate hydrolases"/>
    <property type="match status" value="1"/>
</dbReference>
<proteinExistence type="inferred from homology"/>
<dbReference type="EMBL" id="JASPKZ010001978">
    <property type="protein sequence ID" value="KAJ9596600.1"/>
    <property type="molecule type" value="Genomic_DNA"/>
</dbReference>